<evidence type="ECO:0000313" key="3">
    <source>
        <dbReference type="EMBL" id="CDM70213.1"/>
    </source>
</evidence>
<keyword evidence="4" id="KW-1185">Reference proteome</keyword>
<keyword evidence="1" id="KW-0560">Oxidoreductase</keyword>
<gene>
    <name evidence="3" type="ORF">CM240_3096</name>
</gene>
<proteinExistence type="predicted"/>
<dbReference type="GO" id="GO:0016491">
    <property type="term" value="F:oxidoreductase activity"/>
    <property type="evidence" value="ECO:0007669"/>
    <property type="project" value="UniProtKB-KW"/>
</dbReference>
<feature type="domain" description="FAD/NAD(P)-binding" evidence="2">
    <location>
        <begin position="5"/>
        <end position="155"/>
    </location>
</feature>
<dbReference type="InterPro" id="IPR036188">
    <property type="entry name" value="FAD/NAD-bd_sf"/>
</dbReference>
<evidence type="ECO:0000259" key="2">
    <source>
        <dbReference type="Pfam" id="PF07992"/>
    </source>
</evidence>
<dbReference type="PATRIC" id="fig|1216932.3.peg.3062"/>
<dbReference type="PANTHER" id="PTHR42949">
    <property type="entry name" value="ANAEROBIC GLYCEROL-3-PHOSPHATE DEHYDROGENASE SUBUNIT B"/>
    <property type="match status" value="1"/>
</dbReference>
<dbReference type="Proteomes" id="UP000019426">
    <property type="component" value="Chromosome M2/40_rep2"/>
</dbReference>
<protein>
    <submittedName>
        <fullName evidence="3">Putative oxidoreductase</fullName>
    </submittedName>
</protein>
<dbReference type="InterPro" id="IPR023753">
    <property type="entry name" value="FAD/NAD-binding_dom"/>
</dbReference>
<accession>W6S0D9</accession>
<dbReference type="PRINTS" id="PR00368">
    <property type="entry name" value="FADPNR"/>
</dbReference>
<dbReference type="InterPro" id="IPR051691">
    <property type="entry name" value="Metab_Enz_Cyan_OpOx_G3PDH"/>
</dbReference>
<dbReference type="Pfam" id="PF07992">
    <property type="entry name" value="Pyr_redox_2"/>
    <property type="match status" value="1"/>
</dbReference>
<dbReference type="PANTHER" id="PTHR42949:SF3">
    <property type="entry name" value="ANAEROBIC GLYCEROL-3-PHOSPHATE DEHYDROGENASE SUBUNIT B"/>
    <property type="match status" value="1"/>
</dbReference>
<dbReference type="STRING" id="1216932.CM240_3096"/>
<dbReference type="eggNOG" id="COG0446">
    <property type="taxonomic scope" value="Bacteria"/>
</dbReference>
<organism evidence="3 4">
    <name type="scientific">Clostridium bornimense</name>
    <dbReference type="NCBI Taxonomy" id="1216932"/>
    <lineage>
        <taxon>Bacteria</taxon>
        <taxon>Bacillati</taxon>
        <taxon>Bacillota</taxon>
        <taxon>Clostridia</taxon>
        <taxon>Eubacteriales</taxon>
        <taxon>Clostridiaceae</taxon>
        <taxon>Clostridium</taxon>
    </lineage>
</organism>
<name>W6S0D9_9CLOT</name>
<dbReference type="RefSeq" id="WP_044040352.1">
    <property type="nucleotide sequence ID" value="NZ_HG917869.1"/>
</dbReference>
<dbReference type="SUPFAM" id="SSF51905">
    <property type="entry name" value="FAD/NAD(P)-binding domain"/>
    <property type="match status" value="1"/>
</dbReference>
<dbReference type="HOGENOM" id="CLU_030705_0_0_9"/>
<dbReference type="EMBL" id="HG917869">
    <property type="protein sequence ID" value="CDM70213.1"/>
    <property type="molecule type" value="Genomic_DNA"/>
</dbReference>
<reference evidence="3 4" key="1">
    <citation type="submission" date="2013-11" db="EMBL/GenBank/DDBJ databases">
        <title>Complete genome sequence of Clostridum sp. M2/40.</title>
        <authorList>
            <person name="Wibberg D."/>
            <person name="Puehler A."/>
            <person name="Schlueter A."/>
        </authorList>
    </citation>
    <scope>NUCLEOTIDE SEQUENCE [LARGE SCALE GENOMIC DNA]</scope>
    <source>
        <strain evidence="4">M2/40</strain>
    </source>
</reference>
<dbReference type="OrthoDB" id="1749496at2"/>
<dbReference type="Gene3D" id="3.50.50.60">
    <property type="entry name" value="FAD/NAD(P)-binding domain"/>
    <property type="match status" value="2"/>
</dbReference>
<sequence length="299" mass="32841">MREYELIIIGGGAAGMLAAIEGKKKGINEILVIEKDPILGGNLNSADYPINKDRTVTGKEYKVALLDKFNKLDIEVKLNTLVLKIEEKDVLCTSEINGIEKIRGKSIIIANGGKEGGRKAVDMVGDRCSGIYTLSMAKKIFALDRLPGKNILIYGNSTLYMIKDKLKEKGLNIAGIVIKDNSNETYDLSNNIYKDYNIASIEGEGRVSSVKLIKDNDIKTVLCDTVIFSMPMLSDGLVAMRSGIRLNPKTTGAEVNDNFETSKEGIYAIGNGIYIHNSIEEIEKECSKVIKNIVKVLEE</sequence>
<dbReference type="AlphaFoldDB" id="W6S0D9"/>
<evidence type="ECO:0000256" key="1">
    <source>
        <dbReference type="ARBA" id="ARBA00023002"/>
    </source>
</evidence>
<dbReference type="PRINTS" id="PR00411">
    <property type="entry name" value="PNDRDTASEI"/>
</dbReference>
<dbReference type="KEGG" id="clt:CM240_3096"/>
<evidence type="ECO:0000313" key="4">
    <source>
        <dbReference type="Proteomes" id="UP000019426"/>
    </source>
</evidence>